<evidence type="ECO:0000259" key="4">
    <source>
        <dbReference type="PROSITE" id="PS01180"/>
    </source>
</evidence>
<keyword evidence="1 3" id="KW-1015">Disulfide bond</keyword>
<dbReference type="InterPro" id="IPR035914">
    <property type="entry name" value="Sperma_CUB_dom_sf"/>
</dbReference>
<proteinExistence type="predicted"/>
<dbReference type="PROSITE" id="PS01180">
    <property type="entry name" value="CUB"/>
    <property type="match status" value="1"/>
</dbReference>
<dbReference type="Gene3D" id="2.60.120.290">
    <property type="entry name" value="Spermadhesin, CUB domain"/>
    <property type="match status" value="1"/>
</dbReference>
<evidence type="ECO:0000313" key="5">
    <source>
        <dbReference type="EMBL" id="OBS60649.1"/>
    </source>
</evidence>
<feature type="non-terminal residue" evidence="5">
    <location>
        <position position="1"/>
    </location>
</feature>
<protein>
    <recommendedName>
        <fullName evidence="4">CUB domain-containing protein</fullName>
    </recommendedName>
</protein>
<feature type="non-terminal residue" evidence="5">
    <location>
        <position position="75"/>
    </location>
</feature>
<accession>A0A1A6G480</accession>
<feature type="domain" description="CUB" evidence="4">
    <location>
        <begin position="3"/>
        <end position="75"/>
    </location>
</feature>
<feature type="disulfide bond" evidence="3">
    <location>
        <begin position="3"/>
        <end position="30"/>
    </location>
</feature>
<dbReference type="Proteomes" id="UP000092124">
    <property type="component" value="Unassembled WGS sequence"/>
</dbReference>
<reference evidence="5 6" key="1">
    <citation type="submission" date="2016-06" db="EMBL/GenBank/DDBJ databases">
        <title>The Draft Genome Sequence and Annotation of the Desert Woodrat Neotoma lepida.</title>
        <authorList>
            <person name="Campbell M."/>
            <person name="Oakeson K.F."/>
            <person name="Yandell M."/>
            <person name="Halpert J.R."/>
            <person name="Dearing D."/>
        </authorList>
    </citation>
    <scope>NUCLEOTIDE SEQUENCE [LARGE SCALE GENOMIC DNA]</scope>
    <source>
        <strain evidence="5">417</strain>
        <tissue evidence="5">Liver</tissue>
    </source>
</reference>
<dbReference type="PANTHER" id="PTHR46908:SF8">
    <property type="entry name" value="C-TYPE LECTIN DOMAIN-CONTAINING PROTEIN"/>
    <property type="match status" value="1"/>
</dbReference>
<evidence type="ECO:0000313" key="6">
    <source>
        <dbReference type="Proteomes" id="UP000092124"/>
    </source>
</evidence>
<evidence type="ECO:0000256" key="3">
    <source>
        <dbReference type="PROSITE-ProRule" id="PRU00059"/>
    </source>
</evidence>
<comment type="caution">
    <text evidence="3">Lacks conserved residue(s) required for the propagation of feature annotation.</text>
</comment>
<gene>
    <name evidence="5" type="ORF">A6R68_08226</name>
</gene>
<dbReference type="InterPro" id="IPR000859">
    <property type="entry name" value="CUB_dom"/>
</dbReference>
<dbReference type="OrthoDB" id="441660at2759"/>
<comment type="caution">
    <text evidence="5">The sequence shown here is derived from an EMBL/GenBank/DDBJ whole genome shotgun (WGS) entry which is preliminary data.</text>
</comment>
<evidence type="ECO:0000256" key="2">
    <source>
        <dbReference type="ARBA" id="ARBA00023180"/>
    </source>
</evidence>
<keyword evidence="2" id="KW-0325">Glycoprotein</keyword>
<name>A0A1A6G480_NEOLE</name>
<dbReference type="SUPFAM" id="SSF49854">
    <property type="entry name" value="Spermadhesin, CUB domain"/>
    <property type="match status" value="1"/>
</dbReference>
<dbReference type="EMBL" id="LZPO01107360">
    <property type="protein sequence ID" value="OBS60649.1"/>
    <property type="molecule type" value="Genomic_DNA"/>
</dbReference>
<dbReference type="STRING" id="56216.A0A1A6G480"/>
<dbReference type="PANTHER" id="PTHR46908">
    <property type="entry name" value="CUBILIN-LIKE PROTEIN"/>
    <property type="match status" value="1"/>
</dbReference>
<dbReference type="InterPro" id="IPR052129">
    <property type="entry name" value="Spermadhesin-Link_domain"/>
</dbReference>
<dbReference type="AlphaFoldDB" id="A0A1A6G480"/>
<dbReference type="SMART" id="SM00042">
    <property type="entry name" value="CUB"/>
    <property type="match status" value="1"/>
</dbReference>
<organism evidence="5 6">
    <name type="scientific">Neotoma lepida</name>
    <name type="common">Desert woodrat</name>
    <dbReference type="NCBI Taxonomy" id="56216"/>
    <lineage>
        <taxon>Eukaryota</taxon>
        <taxon>Metazoa</taxon>
        <taxon>Chordata</taxon>
        <taxon>Craniata</taxon>
        <taxon>Vertebrata</taxon>
        <taxon>Euteleostomi</taxon>
        <taxon>Mammalia</taxon>
        <taxon>Eutheria</taxon>
        <taxon>Euarchontoglires</taxon>
        <taxon>Glires</taxon>
        <taxon>Rodentia</taxon>
        <taxon>Myomorpha</taxon>
        <taxon>Muroidea</taxon>
        <taxon>Cricetidae</taxon>
        <taxon>Neotominae</taxon>
        <taxon>Neotoma</taxon>
    </lineage>
</organism>
<dbReference type="CDD" id="cd00041">
    <property type="entry name" value="CUB"/>
    <property type="match status" value="1"/>
</dbReference>
<dbReference type="Pfam" id="PF00431">
    <property type="entry name" value="CUB"/>
    <property type="match status" value="1"/>
</dbReference>
<evidence type="ECO:0000256" key="1">
    <source>
        <dbReference type="ARBA" id="ARBA00023157"/>
    </source>
</evidence>
<sequence>DGCGHTVLGPESGTLTSINYPRTYPNSTVCEWEIRVKMGERIRIKFGDIDIEDSDSCHLNYLKIYNGIGVSRTEI</sequence>
<keyword evidence="6" id="KW-1185">Reference proteome</keyword>